<dbReference type="Pfam" id="PF08263">
    <property type="entry name" value="LRRNT_2"/>
    <property type="match status" value="1"/>
</dbReference>
<comment type="caution">
    <text evidence="23">The sequence shown here is derived from an EMBL/GenBank/DDBJ whole genome shotgun (WGS) entry which is preliminary data.</text>
</comment>
<dbReference type="Pfam" id="PF13855">
    <property type="entry name" value="LRR_8"/>
    <property type="match status" value="1"/>
</dbReference>
<keyword evidence="13 20" id="KW-0067">ATP-binding</keyword>
<dbReference type="InterPro" id="IPR032675">
    <property type="entry name" value="LRR_dom_sf"/>
</dbReference>
<evidence type="ECO:0000256" key="18">
    <source>
        <dbReference type="ARBA" id="ARBA00047899"/>
    </source>
</evidence>
<keyword evidence="14 21" id="KW-1133">Transmembrane helix</keyword>
<evidence type="ECO:0000256" key="19">
    <source>
        <dbReference type="ARBA" id="ARBA00048679"/>
    </source>
</evidence>
<dbReference type="Gramene" id="PSS00049">
    <property type="protein sequence ID" value="PSS00049"/>
    <property type="gene ID" value="CEY00_Acc24016"/>
</dbReference>
<dbReference type="InterPro" id="IPR051716">
    <property type="entry name" value="Plant_RL_S/T_kinase"/>
</dbReference>
<dbReference type="EC" id="2.7.11.1" evidence="3"/>
<dbReference type="FunFam" id="1.10.510.10:FF:000445">
    <property type="entry name" value="MDIS1-interacting receptor like kinase 2"/>
    <property type="match status" value="1"/>
</dbReference>
<keyword evidence="11 20" id="KW-0547">Nucleotide-binding</keyword>
<proteinExistence type="predicted"/>
<name>A0A2R6Q0X2_ACTCC</name>
<organism evidence="23 24">
    <name type="scientific">Actinidia chinensis var. chinensis</name>
    <name type="common">Chinese soft-hair kiwi</name>
    <dbReference type="NCBI Taxonomy" id="1590841"/>
    <lineage>
        <taxon>Eukaryota</taxon>
        <taxon>Viridiplantae</taxon>
        <taxon>Streptophyta</taxon>
        <taxon>Embryophyta</taxon>
        <taxon>Tracheophyta</taxon>
        <taxon>Spermatophyta</taxon>
        <taxon>Magnoliopsida</taxon>
        <taxon>eudicotyledons</taxon>
        <taxon>Gunneridae</taxon>
        <taxon>Pentapetalae</taxon>
        <taxon>asterids</taxon>
        <taxon>Ericales</taxon>
        <taxon>Actinidiaceae</taxon>
        <taxon>Actinidia</taxon>
    </lineage>
</organism>
<keyword evidence="5" id="KW-0597">Phosphoprotein</keyword>
<keyword evidence="6" id="KW-0433">Leucine-rich repeat</keyword>
<dbReference type="InterPro" id="IPR001611">
    <property type="entry name" value="Leu-rich_rpt"/>
</dbReference>
<dbReference type="PROSITE" id="PS50011">
    <property type="entry name" value="PROTEIN_KINASE_DOM"/>
    <property type="match status" value="1"/>
</dbReference>
<reference evidence="23 24" key="1">
    <citation type="submission" date="2017-07" db="EMBL/GenBank/DDBJ databases">
        <title>An improved, manually edited Actinidia chinensis var. chinensis (kiwifruit) genome highlights the challenges associated with draft genomes and gene prediction in plants.</title>
        <authorList>
            <person name="Pilkington S."/>
            <person name="Crowhurst R."/>
            <person name="Hilario E."/>
            <person name="Nardozza S."/>
            <person name="Fraser L."/>
            <person name="Peng Y."/>
            <person name="Gunaseelan K."/>
            <person name="Simpson R."/>
            <person name="Tahir J."/>
            <person name="Deroles S."/>
            <person name="Templeton K."/>
            <person name="Luo Z."/>
            <person name="Davy M."/>
            <person name="Cheng C."/>
            <person name="Mcneilage M."/>
            <person name="Scaglione D."/>
            <person name="Liu Y."/>
            <person name="Zhang Q."/>
            <person name="Datson P."/>
            <person name="De Silva N."/>
            <person name="Gardiner S."/>
            <person name="Bassett H."/>
            <person name="Chagne D."/>
            <person name="Mccallum J."/>
            <person name="Dzierzon H."/>
            <person name="Deng C."/>
            <person name="Wang Y.-Y."/>
            <person name="Barron N."/>
            <person name="Manako K."/>
            <person name="Bowen J."/>
            <person name="Foster T."/>
            <person name="Erridge Z."/>
            <person name="Tiffin H."/>
            <person name="Waite C."/>
            <person name="Davies K."/>
            <person name="Grierson E."/>
            <person name="Laing W."/>
            <person name="Kirk R."/>
            <person name="Chen X."/>
            <person name="Wood M."/>
            <person name="Montefiori M."/>
            <person name="Brummell D."/>
            <person name="Schwinn K."/>
            <person name="Catanach A."/>
            <person name="Fullerton C."/>
            <person name="Li D."/>
            <person name="Meiyalaghan S."/>
            <person name="Nieuwenhuizen N."/>
            <person name="Read N."/>
            <person name="Prakash R."/>
            <person name="Hunter D."/>
            <person name="Zhang H."/>
            <person name="Mckenzie M."/>
            <person name="Knabel M."/>
            <person name="Harris A."/>
            <person name="Allan A."/>
            <person name="Chen A."/>
            <person name="Janssen B."/>
            <person name="Plunkett B."/>
            <person name="Dwamena C."/>
            <person name="Voogd C."/>
            <person name="Leif D."/>
            <person name="Lafferty D."/>
            <person name="Souleyre E."/>
            <person name="Varkonyi-Gasic E."/>
            <person name="Gambi F."/>
            <person name="Hanley J."/>
            <person name="Yao J.-L."/>
            <person name="Cheung J."/>
            <person name="David K."/>
            <person name="Warren B."/>
            <person name="Marsh K."/>
            <person name="Snowden K."/>
            <person name="Lin-Wang K."/>
            <person name="Brian L."/>
            <person name="Martinez-Sanchez M."/>
            <person name="Wang M."/>
            <person name="Ileperuma N."/>
            <person name="Macnee N."/>
            <person name="Campin R."/>
            <person name="Mcatee P."/>
            <person name="Drummond R."/>
            <person name="Espley R."/>
            <person name="Ireland H."/>
            <person name="Wu R."/>
            <person name="Atkinson R."/>
            <person name="Karunairetnam S."/>
            <person name="Bulley S."/>
            <person name="Chunkath S."/>
            <person name="Hanley Z."/>
            <person name="Storey R."/>
            <person name="Thrimawithana A."/>
            <person name="Thomson S."/>
            <person name="David C."/>
            <person name="Testolin R."/>
        </authorList>
    </citation>
    <scope>NUCLEOTIDE SEQUENCE [LARGE SCALE GENOMIC DNA]</scope>
    <source>
        <strain evidence="24">cv. Red5</strain>
        <tissue evidence="23">Young leaf</tissue>
    </source>
</reference>
<dbReference type="InterPro" id="IPR017441">
    <property type="entry name" value="Protein_kinase_ATP_BS"/>
</dbReference>
<dbReference type="OrthoDB" id="676979at2759"/>
<evidence type="ECO:0000256" key="12">
    <source>
        <dbReference type="ARBA" id="ARBA00022777"/>
    </source>
</evidence>
<dbReference type="PROSITE" id="PS51450">
    <property type="entry name" value="LRR"/>
    <property type="match status" value="1"/>
</dbReference>
<dbReference type="SMART" id="SM00369">
    <property type="entry name" value="LRR_TYP"/>
    <property type="match status" value="7"/>
</dbReference>
<dbReference type="OMA" id="FSATHCI"/>
<dbReference type="InterPro" id="IPR000719">
    <property type="entry name" value="Prot_kinase_dom"/>
</dbReference>
<sequence>MKSSAKKLSNYLFIPFHVLLVFAIVFAILLSSVNSVAHASSPSKKVGREGTEAVALLAWKSSLHNESQYLLSSWIGSNYCGWVGISCNKAGRIAYVVLESYGLRGKLSNFNFTSFPHLLNLELSNNSLYGHIPSHIGSLLRLTYLNLSNNHFSGVIPSEIGMLISLSELALQSNNLMGSIPPSIGNLSNLTALSLFNNHLSGTIPPTIGNLTNLIDLFVHVNQISGSIPPELGKLSSLSDLRLYTNNLTGSIPLELENITHLKVFDICYNKLTGHLPQNLCVGRSLEKLLGSHNNLMGHMPKSLRNCSSLHYVRLSKNQLTGNISEVFGALPKLYYIDLSYNNFYGELSQKWAHSLNLTGLKISNNKISGKILPDLGWLTQLQVLDLSSNHLVGEIPKELGKLDSLFQLTLNDNKLSGNIPTEIGNLSNLQLLNLAGNNLNGPIQRKLGHCVELRYLNLSRNQFLEGIPFEIGKLFFLQNLDLGNNSLTGEIPKQIGDLQSLETLNLSHNRLFGSIPSSFNGLSSLTFVDISYNHLKGPLPNIKAFQGAPFEAYRYNDGLCGNQTSLMPCSPVTNNRGKKRNINQVVILVVVVVPTLGIILIAVGIFLVVYKRLGNKKTEPKRENNENLFAIWSYDGKMVYENIIEATEDFSATHCIGEGAYGTVYKAELSSGQVVAAKKLHSSEGDFANAKSFLNEILALTDIRHRNVIKLYGFCLHPRHSFLVYEFLEGGSLHKILSSEEEALGFDWTKRVNVIRGLADALSYMHHDCSPPVIHRDISSKNVLLDSEHVAHLSDFGIAKLLNPDSSNWTSFTGTLGYAAPELAYTMEVNEKLDVYSFGVLTLEILMGRHPCDLISSLFLSSSVSSPPVAYRLLLKDILDKRLPHPQNQVSETVAFGAKLAFACLRQNPQCRPTMQQVSVAISKQRPTLQNSFNAITLGQLFDV</sequence>
<dbReference type="GO" id="GO:0005524">
    <property type="term" value="F:ATP binding"/>
    <property type="evidence" value="ECO:0007669"/>
    <property type="project" value="UniProtKB-UniRule"/>
</dbReference>
<dbReference type="Proteomes" id="UP000241394">
    <property type="component" value="Chromosome LG21"/>
</dbReference>
<keyword evidence="4" id="KW-0723">Serine/threonine-protein kinase</keyword>
<dbReference type="InterPro" id="IPR055414">
    <property type="entry name" value="LRR_R13L4/SHOC2-like"/>
</dbReference>
<dbReference type="SUPFAM" id="SSF56112">
    <property type="entry name" value="Protein kinase-like (PK-like)"/>
    <property type="match status" value="1"/>
</dbReference>
<evidence type="ECO:0000256" key="10">
    <source>
        <dbReference type="ARBA" id="ARBA00022737"/>
    </source>
</evidence>
<dbReference type="InParanoid" id="A0A2R6Q0X2"/>
<evidence type="ECO:0000256" key="20">
    <source>
        <dbReference type="PROSITE-ProRule" id="PRU10141"/>
    </source>
</evidence>
<reference evidence="24" key="2">
    <citation type="journal article" date="2018" name="BMC Genomics">
        <title>A manually annotated Actinidia chinensis var. chinensis (kiwifruit) genome highlights the challenges associated with draft genomes and gene prediction in plants.</title>
        <authorList>
            <person name="Pilkington S.M."/>
            <person name="Crowhurst R."/>
            <person name="Hilario E."/>
            <person name="Nardozza S."/>
            <person name="Fraser L."/>
            <person name="Peng Y."/>
            <person name="Gunaseelan K."/>
            <person name="Simpson R."/>
            <person name="Tahir J."/>
            <person name="Deroles S.C."/>
            <person name="Templeton K."/>
            <person name="Luo Z."/>
            <person name="Davy M."/>
            <person name="Cheng C."/>
            <person name="McNeilage M."/>
            <person name="Scaglione D."/>
            <person name="Liu Y."/>
            <person name="Zhang Q."/>
            <person name="Datson P."/>
            <person name="De Silva N."/>
            <person name="Gardiner S.E."/>
            <person name="Bassett H."/>
            <person name="Chagne D."/>
            <person name="McCallum J."/>
            <person name="Dzierzon H."/>
            <person name="Deng C."/>
            <person name="Wang Y.Y."/>
            <person name="Barron L."/>
            <person name="Manako K."/>
            <person name="Bowen J."/>
            <person name="Foster T.M."/>
            <person name="Erridge Z.A."/>
            <person name="Tiffin H."/>
            <person name="Waite C.N."/>
            <person name="Davies K.M."/>
            <person name="Grierson E.P."/>
            <person name="Laing W.A."/>
            <person name="Kirk R."/>
            <person name="Chen X."/>
            <person name="Wood M."/>
            <person name="Montefiori M."/>
            <person name="Brummell D.A."/>
            <person name="Schwinn K.E."/>
            <person name="Catanach A."/>
            <person name="Fullerton C."/>
            <person name="Li D."/>
            <person name="Meiyalaghan S."/>
            <person name="Nieuwenhuizen N."/>
            <person name="Read N."/>
            <person name="Prakash R."/>
            <person name="Hunter D."/>
            <person name="Zhang H."/>
            <person name="McKenzie M."/>
            <person name="Knabel M."/>
            <person name="Harris A."/>
            <person name="Allan A.C."/>
            <person name="Gleave A."/>
            <person name="Chen A."/>
            <person name="Janssen B.J."/>
            <person name="Plunkett B."/>
            <person name="Ampomah-Dwamena C."/>
            <person name="Voogd C."/>
            <person name="Leif D."/>
            <person name="Lafferty D."/>
            <person name="Souleyre E.J.F."/>
            <person name="Varkonyi-Gasic E."/>
            <person name="Gambi F."/>
            <person name="Hanley J."/>
            <person name="Yao J.L."/>
            <person name="Cheung J."/>
            <person name="David K.M."/>
            <person name="Warren B."/>
            <person name="Marsh K."/>
            <person name="Snowden K.C."/>
            <person name="Lin-Wang K."/>
            <person name="Brian L."/>
            <person name="Martinez-Sanchez M."/>
            <person name="Wang M."/>
            <person name="Ileperuma N."/>
            <person name="Macnee N."/>
            <person name="Campin R."/>
            <person name="McAtee P."/>
            <person name="Drummond R.S.M."/>
            <person name="Espley R.V."/>
            <person name="Ireland H.S."/>
            <person name="Wu R."/>
            <person name="Atkinson R.G."/>
            <person name="Karunairetnam S."/>
            <person name="Bulley S."/>
            <person name="Chunkath S."/>
            <person name="Hanley Z."/>
            <person name="Storey R."/>
            <person name="Thrimawithana A.H."/>
            <person name="Thomson S."/>
            <person name="David C."/>
            <person name="Testolin R."/>
            <person name="Huang H."/>
            <person name="Hellens R.P."/>
            <person name="Schaffer R.J."/>
        </authorList>
    </citation>
    <scope>NUCLEOTIDE SEQUENCE [LARGE SCALE GENOMIC DNA]</scope>
    <source>
        <strain evidence="24">cv. Red5</strain>
    </source>
</reference>
<dbReference type="Pfam" id="PF00069">
    <property type="entry name" value="Pkinase"/>
    <property type="match status" value="1"/>
</dbReference>
<dbReference type="AlphaFoldDB" id="A0A2R6Q0X2"/>
<evidence type="ECO:0000313" key="23">
    <source>
        <dbReference type="EMBL" id="PSS00049.1"/>
    </source>
</evidence>
<evidence type="ECO:0000256" key="4">
    <source>
        <dbReference type="ARBA" id="ARBA00022527"/>
    </source>
</evidence>
<evidence type="ECO:0000259" key="22">
    <source>
        <dbReference type="PROSITE" id="PS50011"/>
    </source>
</evidence>
<evidence type="ECO:0000256" key="2">
    <source>
        <dbReference type="ARBA" id="ARBA00004479"/>
    </source>
</evidence>
<dbReference type="FunCoup" id="A0A2R6Q0X2">
    <property type="interactions" value="727"/>
</dbReference>
<accession>A0A2R6Q0X2</accession>
<keyword evidence="24" id="KW-1185">Reference proteome</keyword>
<evidence type="ECO:0000256" key="9">
    <source>
        <dbReference type="ARBA" id="ARBA00022729"/>
    </source>
</evidence>
<dbReference type="GO" id="GO:0006952">
    <property type="term" value="P:defense response"/>
    <property type="evidence" value="ECO:0007669"/>
    <property type="project" value="UniProtKB-ARBA"/>
</dbReference>
<feature type="domain" description="Protein kinase" evidence="22">
    <location>
        <begin position="651"/>
        <end position="930"/>
    </location>
</feature>
<dbReference type="InterPro" id="IPR011009">
    <property type="entry name" value="Kinase-like_dom_sf"/>
</dbReference>
<comment type="catalytic activity">
    <reaction evidence="19">
        <text>L-seryl-[protein] + ATP = O-phospho-L-seryl-[protein] + ADP + H(+)</text>
        <dbReference type="Rhea" id="RHEA:17989"/>
        <dbReference type="Rhea" id="RHEA-COMP:9863"/>
        <dbReference type="Rhea" id="RHEA-COMP:11604"/>
        <dbReference type="ChEBI" id="CHEBI:15378"/>
        <dbReference type="ChEBI" id="CHEBI:29999"/>
        <dbReference type="ChEBI" id="CHEBI:30616"/>
        <dbReference type="ChEBI" id="CHEBI:83421"/>
        <dbReference type="ChEBI" id="CHEBI:456216"/>
        <dbReference type="EC" id="2.7.11.1"/>
    </reaction>
</comment>
<dbReference type="Gene3D" id="3.30.200.20">
    <property type="entry name" value="Phosphorylase Kinase, domain 1"/>
    <property type="match status" value="1"/>
</dbReference>
<dbReference type="SUPFAM" id="SSF52058">
    <property type="entry name" value="L domain-like"/>
    <property type="match status" value="2"/>
</dbReference>
<keyword evidence="15 21" id="KW-0472">Membrane</keyword>
<dbReference type="InterPro" id="IPR003591">
    <property type="entry name" value="Leu-rich_rpt_typical-subtyp"/>
</dbReference>
<dbReference type="GO" id="GO:0051707">
    <property type="term" value="P:response to other organism"/>
    <property type="evidence" value="ECO:0007669"/>
    <property type="project" value="UniProtKB-ARBA"/>
</dbReference>
<dbReference type="Gene3D" id="1.10.510.10">
    <property type="entry name" value="Transferase(Phosphotransferase) domain 1"/>
    <property type="match status" value="1"/>
</dbReference>
<evidence type="ECO:0000256" key="1">
    <source>
        <dbReference type="ARBA" id="ARBA00004236"/>
    </source>
</evidence>
<dbReference type="PANTHER" id="PTHR48053">
    <property type="entry name" value="LEUCINE RICH REPEAT FAMILY PROTEIN, EXPRESSED"/>
    <property type="match status" value="1"/>
</dbReference>
<dbReference type="GO" id="GO:0005886">
    <property type="term" value="C:plasma membrane"/>
    <property type="evidence" value="ECO:0007669"/>
    <property type="project" value="UniProtKB-SubCell"/>
</dbReference>
<evidence type="ECO:0000256" key="8">
    <source>
        <dbReference type="ARBA" id="ARBA00022692"/>
    </source>
</evidence>
<evidence type="ECO:0000256" key="17">
    <source>
        <dbReference type="ARBA" id="ARBA00023180"/>
    </source>
</evidence>
<keyword evidence="12 23" id="KW-0418">Kinase</keyword>
<dbReference type="InterPro" id="IPR008266">
    <property type="entry name" value="Tyr_kinase_AS"/>
</dbReference>
<dbReference type="PROSITE" id="PS00107">
    <property type="entry name" value="PROTEIN_KINASE_ATP"/>
    <property type="match status" value="1"/>
</dbReference>
<keyword evidence="9" id="KW-0732">Signal</keyword>
<dbReference type="PROSITE" id="PS00109">
    <property type="entry name" value="PROTEIN_KINASE_TYR"/>
    <property type="match status" value="1"/>
</dbReference>
<comment type="catalytic activity">
    <reaction evidence="18">
        <text>L-threonyl-[protein] + ATP = O-phospho-L-threonyl-[protein] + ADP + H(+)</text>
        <dbReference type="Rhea" id="RHEA:46608"/>
        <dbReference type="Rhea" id="RHEA-COMP:11060"/>
        <dbReference type="Rhea" id="RHEA-COMP:11605"/>
        <dbReference type="ChEBI" id="CHEBI:15378"/>
        <dbReference type="ChEBI" id="CHEBI:30013"/>
        <dbReference type="ChEBI" id="CHEBI:30616"/>
        <dbReference type="ChEBI" id="CHEBI:61977"/>
        <dbReference type="ChEBI" id="CHEBI:456216"/>
        <dbReference type="EC" id="2.7.11.1"/>
    </reaction>
</comment>
<feature type="binding site" evidence="20">
    <location>
        <position position="680"/>
    </location>
    <ligand>
        <name>ATP</name>
        <dbReference type="ChEBI" id="CHEBI:30616"/>
    </ligand>
</feature>
<comment type="subcellular location">
    <subcellularLocation>
        <location evidence="1">Cell membrane</location>
    </subcellularLocation>
    <subcellularLocation>
        <location evidence="2">Membrane</location>
        <topology evidence="2">Single-pass type I membrane protein</topology>
    </subcellularLocation>
</comment>
<dbReference type="GO" id="GO:0004674">
    <property type="term" value="F:protein serine/threonine kinase activity"/>
    <property type="evidence" value="ECO:0007669"/>
    <property type="project" value="UniProtKB-KW"/>
</dbReference>
<dbReference type="EMBL" id="NKQK01000021">
    <property type="protein sequence ID" value="PSS00049.1"/>
    <property type="molecule type" value="Genomic_DNA"/>
</dbReference>
<dbReference type="Pfam" id="PF00560">
    <property type="entry name" value="LRR_1"/>
    <property type="match status" value="4"/>
</dbReference>
<dbReference type="FunFam" id="3.80.10.10:FF:000400">
    <property type="entry name" value="Nuclear pore complex protein NUP107"/>
    <property type="match status" value="1"/>
</dbReference>
<gene>
    <name evidence="23" type="ORF">CEY00_Acc24016</name>
</gene>
<evidence type="ECO:0000256" key="16">
    <source>
        <dbReference type="ARBA" id="ARBA00023170"/>
    </source>
</evidence>
<dbReference type="FunFam" id="3.80.10.10:FF:000177">
    <property type="entry name" value="Leucine-rich repeat receptor-like serine/threonine-protein kinase At1g17230"/>
    <property type="match status" value="1"/>
</dbReference>
<evidence type="ECO:0000256" key="13">
    <source>
        <dbReference type="ARBA" id="ARBA00022840"/>
    </source>
</evidence>
<dbReference type="FunFam" id="3.30.200.20:FF:000309">
    <property type="entry name" value="Leucine-rich repeat receptor protein kinase MSP1"/>
    <property type="match status" value="1"/>
</dbReference>
<evidence type="ECO:0000313" key="24">
    <source>
        <dbReference type="Proteomes" id="UP000241394"/>
    </source>
</evidence>
<evidence type="ECO:0000256" key="3">
    <source>
        <dbReference type="ARBA" id="ARBA00012513"/>
    </source>
</evidence>
<keyword evidence="7" id="KW-0808">Transferase</keyword>
<evidence type="ECO:0000256" key="11">
    <source>
        <dbReference type="ARBA" id="ARBA00022741"/>
    </source>
</evidence>
<dbReference type="PRINTS" id="PR00019">
    <property type="entry name" value="LEURICHRPT"/>
</dbReference>
<keyword evidence="17" id="KW-0325">Glycoprotein</keyword>
<keyword evidence="10" id="KW-0677">Repeat</keyword>
<evidence type="ECO:0000256" key="15">
    <source>
        <dbReference type="ARBA" id="ARBA00023136"/>
    </source>
</evidence>
<evidence type="ECO:0000256" key="14">
    <source>
        <dbReference type="ARBA" id="ARBA00022989"/>
    </source>
</evidence>
<keyword evidence="8 21" id="KW-0812">Transmembrane</keyword>
<evidence type="ECO:0000256" key="6">
    <source>
        <dbReference type="ARBA" id="ARBA00022614"/>
    </source>
</evidence>
<protein>
    <recommendedName>
        <fullName evidence="3">non-specific serine/threonine protein kinase</fullName>
        <ecNumber evidence="3">2.7.11.1</ecNumber>
    </recommendedName>
</protein>
<dbReference type="Gene3D" id="3.80.10.10">
    <property type="entry name" value="Ribonuclease Inhibitor"/>
    <property type="match status" value="3"/>
</dbReference>
<evidence type="ECO:0000256" key="5">
    <source>
        <dbReference type="ARBA" id="ARBA00022553"/>
    </source>
</evidence>
<evidence type="ECO:0000256" key="21">
    <source>
        <dbReference type="SAM" id="Phobius"/>
    </source>
</evidence>
<dbReference type="Pfam" id="PF23598">
    <property type="entry name" value="LRR_14"/>
    <property type="match status" value="1"/>
</dbReference>
<dbReference type="InterPro" id="IPR013210">
    <property type="entry name" value="LRR_N_plant-typ"/>
</dbReference>
<dbReference type="STRING" id="1590841.A0A2R6Q0X2"/>
<feature type="transmembrane region" description="Helical" evidence="21">
    <location>
        <begin position="586"/>
        <end position="611"/>
    </location>
</feature>
<keyword evidence="16 23" id="KW-0675">Receptor</keyword>
<dbReference type="PANTHER" id="PTHR48053:SF168">
    <property type="entry name" value="LRR RECEPTOR-LIKE KINASE FAMILY PROTEIN"/>
    <property type="match status" value="1"/>
</dbReference>
<evidence type="ECO:0000256" key="7">
    <source>
        <dbReference type="ARBA" id="ARBA00022679"/>
    </source>
</evidence>